<dbReference type="RefSeq" id="WP_171719278.1">
    <property type="nucleotide sequence ID" value="NZ_WHOB01000069.1"/>
</dbReference>
<sequence>MRRLHFNLPVWCKGALLSLVLIFGSIVTGNSTPQATAAAFTEKEAVYNQFQKYIMNPANLIQARNYLLNHIGEAGSWYATVMTLQLENAQAARLDTFAEKLYPEQVQQVIDRAAAKSGLTYSGLLGAVQEANIRKLLIESRDMGYKMETSEGMYYPIMHYEGFKSFKPYVAKDIAAYIDLMASESNRPATYDAGIVITWEEVIARAVIMEDFVQKYPKSNRVSAVQTELGYAASRTFYGTDNTPAYDYEGEAIDPALKKAYENVLLEGPGDSRILQIIQKLLPMLDASDDRFTPRIESYLKTALKPIIN</sequence>
<dbReference type="EMBL" id="WHOB01000069">
    <property type="protein sequence ID" value="NOU81850.1"/>
    <property type="molecule type" value="Genomic_DNA"/>
</dbReference>
<name>A0ABX1YLD4_9BACL</name>
<accession>A0ABX1YLD4</accession>
<comment type="caution">
    <text evidence="1">The sequence shown here is derived from an EMBL/GenBank/DDBJ whole genome shotgun (WGS) entry which is preliminary data.</text>
</comment>
<keyword evidence="2" id="KW-1185">Reference proteome</keyword>
<evidence type="ECO:0000313" key="1">
    <source>
        <dbReference type="EMBL" id="NOU81850.1"/>
    </source>
</evidence>
<gene>
    <name evidence="1" type="ORF">GC101_23595</name>
</gene>
<protein>
    <submittedName>
        <fullName evidence="1">Uncharacterized protein</fullName>
    </submittedName>
</protein>
<dbReference type="Proteomes" id="UP000596857">
    <property type="component" value="Unassembled WGS sequence"/>
</dbReference>
<evidence type="ECO:0000313" key="2">
    <source>
        <dbReference type="Proteomes" id="UP000596857"/>
    </source>
</evidence>
<organism evidence="1 2">
    <name type="scientific">Paenibacillus phytohabitans</name>
    <dbReference type="NCBI Taxonomy" id="2654978"/>
    <lineage>
        <taxon>Bacteria</taxon>
        <taxon>Bacillati</taxon>
        <taxon>Bacillota</taxon>
        <taxon>Bacilli</taxon>
        <taxon>Bacillales</taxon>
        <taxon>Paenibacillaceae</taxon>
        <taxon>Paenibacillus</taxon>
    </lineage>
</organism>
<proteinExistence type="predicted"/>
<reference evidence="1 2" key="1">
    <citation type="submission" date="2019-10" db="EMBL/GenBank/DDBJ databases">
        <title>Description of Paenibacillus terricola sp. nov.</title>
        <authorList>
            <person name="Carlier A."/>
            <person name="Qi S."/>
        </authorList>
    </citation>
    <scope>NUCLEOTIDE SEQUENCE [LARGE SCALE GENOMIC DNA]</scope>
    <source>
        <strain evidence="1 2">LMG 31459</strain>
    </source>
</reference>